<comment type="caution">
    <text evidence="1">The sequence shown here is derived from an EMBL/GenBank/DDBJ whole genome shotgun (WGS) entry which is preliminary data.</text>
</comment>
<dbReference type="RefSeq" id="WP_165420437.1">
    <property type="nucleotide sequence ID" value="NZ_SHKW01000007.1"/>
</dbReference>
<dbReference type="Proteomes" id="UP000292958">
    <property type="component" value="Unassembled WGS sequence"/>
</dbReference>
<proteinExistence type="predicted"/>
<keyword evidence="2" id="KW-1185">Reference proteome</keyword>
<evidence type="ECO:0000313" key="1">
    <source>
        <dbReference type="EMBL" id="RZU29805.1"/>
    </source>
</evidence>
<sequence length="85" mass="9814">MPRQPKSQHYIQRAYLEAFCDQTPNEKTGVLFLWVHSANHAVRRQIPKECAVENYFYGHELDNGQRSFLGETFLADLESALQAVC</sequence>
<reference evidence="1 2" key="1">
    <citation type="submission" date="2019-02" db="EMBL/GenBank/DDBJ databases">
        <title>Genomic Encyclopedia of Archaeal and Bacterial Type Strains, Phase II (KMG-II): from individual species to whole genera.</title>
        <authorList>
            <person name="Goeker M."/>
        </authorList>
    </citation>
    <scope>NUCLEOTIDE SEQUENCE [LARGE SCALE GENOMIC DNA]</scope>
    <source>
        <strain evidence="1 2">DSM 18101</strain>
    </source>
</reference>
<name>A0A4Q7Y205_9BACT</name>
<dbReference type="InterPro" id="IPR025332">
    <property type="entry name" value="DUF4238"/>
</dbReference>
<dbReference type="AlphaFoldDB" id="A0A4Q7Y205"/>
<gene>
    <name evidence="1" type="ORF">BDD14_6435</name>
</gene>
<evidence type="ECO:0000313" key="2">
    <source>
        <dbReference type="Proteomes" id="UP000292958"/>
    </source>
</evidence>
<dbReference type="EMBL" id="SHKW01000007">
    <property type="protein sequence ID" value="RZU29805.1"/>
    <property type="molecule type" value="Genomic_DNA"/>
</dbReference>
<accession>A0A4Q7Y205</accession>
<organism evidence="1 2">
    <name type="scientific">Edaphobacter modestus</name>
    <dbReference type="NCBI Taxonomy" id="388466"/>
    <lineage>
        <taxon>Bacteria</taxon>
        <taxon>Pseudomonadati</taxon>
        <taxon>Acidobacteriota</taxon>
        <taxon>Terriglobia</taxon>
        <taxon>Terriglobales</taxon>
        <taxon>Acidobacteriaceae</taxon>
        <taxon>Edaphobacter</taxon>
    </lineage>
</organism>
<protein>
    <submittedName>
        <fullName evidence="1">Uncharacterized protein DUF4238</fullName>
    </submittedName>
</protein>
<dbReference type="Pfam" id="PF14022">
    <property type="entry name" value="DUF4238"/>
    <property type="match status" value="1"/>
</dbReference>